<feature type="region of interest" description="Disordered" evidence="2">
    <location>
        <begin position="229"/>
        <end position="253"/>
    </location>
</feature>
<feature type="transmembrane region" description="Helical" evidence="3">
    <location>
        <begin position="203"/>
        <end position="224"/>
    </location>
</feature>
<feature type="coiled-coil region" evidence="1">
    <location>
        <begin position="356"/>
        <end position="383"/>
    </location>
</feature>
<gene>
    <name evidence="5" type="ORF">Mal33_15290</name>
</gene>
<dbReference type="PANTHER" id="PTHR23308">
    <property type="entry name" value="NUCLEAR INHIBITOR OF PROTEIN PHOSPHATASE-1"/>
    <property type="match status" value="1"/>
</dbReference>
<evidence type="ECO:0000256" key="2">
    <source>
        <dbReference type="SAM" id="MobiDB-lite"/>
    </source>
</evidence>
<dbReference type="Gene3D" id="2.60.200.20">
    <property type="match status" value="2"/>
</dbReference>
<dbReference type="PROSITE" id="PS50006">
    <property type="entry name" value="FHA_DOMAIN"/>
    <property type="match status" value="2"/>
</dbReference>
<dbReference type="SMART" id="SM00240">
    <property type="entry name" value="FHA"/>
    <property type="match status" value="2"/>
</dbReference>
<evidence type="ECO:0000256" key="3">
    <source>
        <dbReference type="SAM" id="Phobius"/>
    </source>
</evidence>
<keyword evidence="3" id="KW-0812">Transmembrane</keyword>
<keyword evidence="1" id="KW-0175">Coiled coil</keyword>
<evidence type="ECO:0000313" key="5">
    <source>
        <dbReference type="EMBL" id="QDV55552.1"/>
    </source>
</evidence>
<keyword evidence="6" id="KW-1185">Reference proteome</keyword>
<dbReference type="Pfam" id="PF00498">
    <property type="entry name" value="FHA"/>
    <property type="match status" value="2"/>
</dbReference>
<accession>A0A518IR42</accession>
<evidence type="ECO:0000259" key="4">
    <source>
        <dbReference type="PROSITE" id="PS50006"/>
    </source>
</evidence>
<dbReference type="SUPFAM" id="SSF49879">
    <property type="entry name" value="SMAD/FHA domain"/>
    <property type="match status" value="2"/>
</dbReference>
<dbReference type="CDD" id="cd00060">
    <property type="entry name" value="FHA"/>
    <property type="match status" value="2"/>
</dbReference>
<dbReference type="Proteomes" id="UP000316770">
    <property type="component" value="Chromosome"/>
</dbReference>
<name>A0A518IR42_9BACT</name>
<dbReference type="AlphaFoldDB" id="A0A518IR42"/>
<protein>
    <submittedName>
        <fullName evidence="5">FHA domain protein</fullName>
    </submittedName>
</protein>
<reference evidence="5 6" key="1">
    <citation type="submission" date="2019-02" db="EMBL/GenBank/DDBJ databases">
        <title>Deep-cultivation of Planctomycetes and their phenomic and genomic characterization uncovers novel biology.</title>
        <authorList>
            <person name="Wiegand S."/>
            <person name="Jogler M."/>
            <person name="Boedeker C."/>
            <person name="Pinto D."/>
            <person name="Vollmers J."/>
            <person name="Rivas-Marin E."/>
            <person name="Kohn T."/>
            <person name="Peeters S.H."/>
            <person name="Heuer A."/>
            <person name="Rast P."/>
            <person name="Oberbeckmann S."/>
            <person name="Bunk B."/>
            <person name="Jeske O."/>
            <person name="Meyerdierks A."/>
            <person name="Storesund J.E."/>
            <person name="Kallscheuer N."/>
            <person name="Luecker S."/>
            <person name="Lage O.M."/>
            <person name="Pohl T."/>
            <person name="Merkel B.J."/>
            <person name="Hornburger P."/>
            <person name="Mueller R.-W."/>
            <person name="Bruemmer F."/>
            <person name="Labrenz M."/>
            <person name="Spormann A.M."/>
            <person name="Op den Camp H."/>
            <person name="Overmann J."/>
            <person name="Amann R."/>
            <person name="Jetten M.S.M."/>
            <person name="Mascher T."/>
            <person name="Medema M.H."/>
            <person name="Devos D.P."/>
            <person name="Kaster A.-K."/>
            <person name="Ovreas L."/>
            <person name="Rohde M."/>
            <person name="Galperin M.Y."/>
            <person name="Jogler C."/>
        </authorList>
    </citation>
    <scope>NUCLEOTIDE SEQUENCE [LARGE SCALE GENOMIC DNA]</scope>
    <source>
        <strain evidence="5 6">Mal33</strain>
    </source>
</reference>
<keyword evidence="3" id="KW-1133">Transmembrane helix</keyword>
<dbReference type="InterPro" id="IPR050923">
    <property type="entry name" value="Cell_Proc_Reg/RNA_Proc"/>
</dbReference>
<dbReference type="EMBL" id="CP036318">
    <property type="protein sequence ID" value="QDV55552.1"/>
    <property type="molecule type" value="Genomic_DNA"/>
</dbReference>
<organism evidence="5 6">
    <name type="scientific">Rosistilla oblonga</name>
    <dbReference type="NCBI Taxonomy" id="2527990"/>
    <lineage>
        <taxon>Bacteria</taxon>
        <taxon>Pseudomonadati</taxon>
        <taxon>Planctomycetota</taxon>
        <taxon>Planctomycetia</taxon>
        <taxon>Pirellulales</taxon>
        <taxon>Pirellulaceae</taxon>
        <taxon>Rosistilla</taxon>
    </lineage>
</organism>
<evidence type="ECO:0000256" key="1">
    <source>
        <dbReference type="SAM" id="Coils"/>
    </source>
</evidence>
<sequence>MKTWTIGRNPQCDVVIDRPEVADRHCLLRQTVGGFLLEDLGSSTGTFVDDQRITHPLPIGPENRIRLGASTPFAWPDGIDPQAIALAYGAAGSKIYRVGRFPDNDLVLDRDMISGRHAVLVVQRDRILLEDLGSTNGTAVGSINNKIESAEVEERDRVFFGSYSIIVTHLLAMTRKAKPPETVVEQPIQSSRKAEVARGGSKWLPLAAAGLLVACAVGVLIGLLNRQPQQTATNDPMPREETGQPAPDATALLPPIAPPETADLLMTRGEDQQSGPVPISEAADALFKVIVTGDSKQIAFHIGTAWLVAADRLVTSGAVVSAIIEQDASGFSQVQVVQTSSGEVFDVATARLDSELAEAQQRYVEGRQKYGELQAEIKTLELRGDSEPRLSEARQESQAIIEAGLQSTAVRASFNVGWLELAAPVPEADPALLGNAGELVVGQILHMHAAPIRVENPAWDPAQASEPFGVVVRVEERIASTVEEVPDRWLMSMASPESQQNYVGSPILTQQGRVVAMFSRALADQPDADGRPSLLFETVSVQRVDGAGE</sequence>
<evidence type="ECO:0000313" key="6">
    <source>
        <dbReference type="Proteomes" id="UP000316770"/>
    </source>
</evidence>
<dbReference type="InterPro" id="IPR000253">
    <property type="entry name" value="FHA_dom"/>
</dbReference>
<dbReference type="RefSeq" id="WP_145283418.1">
    <property type="nucleotide sequence ID" value="NZ_CP036318.1"/>
</dbReference>
<proteinExistence type="predicted"/>
<feature type="domain" description="FHA" evidence="4">
    <location>
        <begin position="4"/>
        <end position="53"/>
    </location>
</feature>
<keyword evidence="3" id="KW-0472">Membrane</keyword>
<feature type="domain" description="FHA" evidence="4">
    <location>
        <begin position="96"/>
        <end position="145"/>
    </location>
</feature>
<dbReference type="InterPro" id="IPR008984">
    <property type="entry name" value="SMAD_FHA_dom_sf"/>
</dbReference>